<dbReference type="InterPro" id="IPR010572">
    <property type="entry name" value="Tail_dom"/>
</dbReference>
<gene>
    <name evidence="3" type="ORF">T1815_28771</name>
</gene>
<dbReference type="Proteomes" id="UP000049472">
    <property type="component" value="Unassembled WGS sequence"/>
</dbReference>
<protein>
    <recommendedName>
        <fullName evidence="2">Tail spike domain-containing protein</fullName>
    </recommendedName>
</protein>
<evidence type="ECO:0000259" key="2">
    <source>
        <dbReference type="Pfam" id="PF06605"/>
    </source>
</evidence>
<dbReference type="InterPro" id="IPR007119">
    <property type="entry name" value="Phage_tail_spike_N"/>
</dbReference>
<accession>A0A0M6WYA7</accession>
<proteinExistence type="predicted"/>
<keyword evidence="4" id="KW-1185">Reference proteome</keyword>
<organism evidence="3 4">
    <name type="scientific">Agathobacter rectalis</name>
    <dbReference type="NCBI Taxonomy" id="39491"/>
    <lineage>
        <taxon>Bacteria</taxon>
        <taxon>Bacillati</taxon>
        <taxon>Bacillota</taxon>
        <taxon>Clostridia</taxon>
        <taxon>Lachnospirales</taxon>
        <taxon>Lachnospiraceae</taxon>
        <taxon>Agathobacter</taxon>
    </lineage>
</organism>
<keyword evidence="1" id="KW-0175">Coiled coil</keyword>
<feature type="coiled-coil region" evidence="1">
    <location>
        <begin position="543"/>
        <end position="570"/>
    </location>
</feature>
<feature type="domain" description="Tail spike" evidence="2">
    <location>
        <begin position="158"/>
        <end position="359"/>
    </location>
</feature>
<evidence type="ECO:0000313" key="3">
    <source>
        <dbReference type="EMBL" id="CRL42640.1"/>
    </source>
</evidence>
<evidence type="ECO:0000313" key="4">
    <source>
        <dbReference type="Proteomes" id="UP000049472"/>
    </source>
</evidence>
<reference evidence="4" key="1">
    <citation type="submission" date="2015-05" db="EMBL/GenBank/DDBJ databases">
        <authorList>
            <consortium name="Pathogen Informatics"/>
        </authorList>
    </citation>
    <scope>NUCLEOTIDE SEQUENCE [LARGE SCALE GENOMIC DNA]</scope>
    <source>
        <strain evidence="4">T1-815</strain>
    </source>
</reference>
<dbReference type="EMBL" id="CVRQ01000079">
    <property type="protein sequence ID" value="CRL42640.1"/>
    <property type="molecule type" value="Genomic_DNA"/>
</dbReference>
<evidence type="ECO:0000256" key="1">
    <source>
        <dbReference type="SAM" id="Coils"/>
    </source>
</evidence>
<name>A0A0M6WYA7_9FIRM</name>
<dbReference type="RefSeq" id="WP_055062854.1">
    <property type="nucleotide sequence ID" value="NZ_CVRQ01000079.1"/>
</dbReference>
<dbReference type="NCBIfam" id="TIGR01665">
    <property type="entry name" value="put_anti_recept"/>
    <property type="match status" value="1"/>
</dbReference>
<dbReference type="AlphaFoldDB" id="A0A0M6WYA7"/>
<sequence length="790" mass="86874">MIPILYEAKTSDFTGNGTGFLKDATECMVKEVRNGTFELTLKYPENGVYADKLTEDAIIKAKPNNKDNDQLFRIYKSGKTIAGVNTFYAEHISYELNSNPICQPVIEGKNPQQAIEQVLSQAAVPNNYTAWSDIQTRNSTGVDDVISVRKMLGGVEGSILDTWGGEYQFDNFTIKLWKSRGKDTGETIRYGKNLITAEQEKNIANTVTAIFPYARYKKDETSEEEILVKLSEGIIKTPNADRYARLKCEPVDFSDKFKDGVVITEDMLRKVATAYAQSGIDEPSISIKASFQDMNKIKGNENLATFNSIDLCDIVTVIIEKLDIDVKAKVVSYTYNVLKERAENVEIGKTRTNLTKQITAESKEQADRIIKTATFSEKLEASLKQRIADATAAITGNSGGYVVLYPPENPQEIFVMDTPDTKTAKNVWRWNKAGLGHSSNGVNGPFNVAIQQDGTIIADFIGAGELDGMLIKAGTVKAESLSVEYKQSVTTKAQELADQAENNANSATDDKLKNYSTTTEMQSALTVEAGKISAEVSKTYETKENATQKMTDANNALESYKREASAAIELNADAIKSKVTVDEVTSQIEQSAEAIRCQAKKISWKSENSEMTEDGKLSCQGAEISGTFKQVHGGKKSIDINNNEVKVFSWQNTGNFAGALGSVYVKNTGRDKVALWCDNNDIVSIGCQQEEGDTPNANIDAVIQIDAKTYKEQTPWIRNTASGKLFPENKEGVTVENGLIKGWDIEYASGTMSLISGLSWNNTGITKVERCNITIKNGIITGWDTTSKNY</sequence>
<dbReference type="Pfam" id="PF06605">
    <property type="entry name" value="Prophage_tail"/>
    <property type="match status" value="1"/>
</dbReference>